<reference evidence="3" key="1">
    <citation type="submission" date="2023-10" db="EMBL/GenBank/DDBJ databases">
        <title>Genome assembly of Pristionchus species.</title>
        <authorList>
            <person name="Yoshida K."/>
            <person name="Sommer R.J."/>
        </authorList>
    </citation>
    <scope>NUCLEOTIDE SEQUENCE</scope>
    <source>
        <strain evidence="3">RS5133</strain>
    </source>
</reference>
<dbReference type="InterPro" id="IPR051229">
    <property type="entry name" value="ALYREF_mRNA_export"/>
</dbReference>
<comment type="caution">
    <text evidence="3">The sequence shown here is derived from an EMBL/GenBank/DDBJ whole genome shotgun (WGS) entry which is preliminary data.</text>
</comment>
<evidence type="ECO:0000313" key="4">
    <source>
        <dbReference type="Proteomes" id="UP001432322"/>
    </source>
</evidence>
<dbReference type="InterPro" id="IPR012677">
    <property type="entry name" value="Nucleotide-bd_a/b_plait_sf"/>
</dbReference>
<protein>
    <recommendedName>
        <fullName evidence="5">RRM domain-containing protein</fullName>
    </recommendedName>
</protein>
<evidence type="ECO:0008006" key="5">
    <source>
        <dbReference type="Google" id="ProtNLM"/>
    </source>
</evidence>
<keyword evidence="4" id="KW-1185">Reference proteome</keyword>
<accession>A0AAV5VXQ8</accession>
<gene>
    <name evidence="3" type="ORF">PFISCL1PPCAC_13806</name>
</gene>
<name>A0AAV5VXQ8_9BILA</name>
<dbReference type="InterPro" id="IPR035979">
    <property type="entry name" value="RBD_domain_sf"/>
</dbReference>
<evidence type="ECO:0000256" key="1">
    <source>
        <dbReference type="ARBA" id="ARBA00022884"/>
    </source>
</evidence>
<evidence type="ECO:0000313" key="3">
    <source>
        <dbReference type="EMBL" id="GMT22509.1"/>
    </source>
</evidence>
<dbReference type="SUPFAM" id="SSF54928">
    <property type="entry name" value="RNA-binding domain, RBD"/>
    <property type="match status" value="1"/>
</dbReference>
<dbReference type="AlphaFoldDB" id="A0AAV5VXQ8"/>
<feature type="non-terminal residue" evidence="3">
    <location>
        <position position="140"/>
    </location>
</feature>
<keyword evidence="1" id="KW-0694">RNA-binding</keyword>
<evidence type="ECO:0000256" key="2">
    <source>
        <dbReference type="SAM" id="MobiDB-lite"/>
    </source>
</evidence>
<organism evidence="3 4">
    <name type="scientific">Pristionchus fissidentatus</name>
    <dbReference type="NCBI Taxonomy" id="1538716"/>
    <lineage>
        <taxon>Eukaryota</taxon>
        <taxon>Metazoa</taxon>
        <taxon>Ecdysozoa</taxon>
        <taxon>Nematoda</taxon>
        <taxon>Chromadorea</taxon>
        <taxon>Rhabditida</taxon>
        <taxon>Rhabditina</taxon>
        <taxon>Diplogasteromorpha</taxon>
        <taxon>Diplogasteroidea</taxon>
        <taxon>Neodiplogasteridae</taxon>
        <taxon>Pristionchus</taxon>
    </lineage>
</organism>
<sequence>LLSSHSPSFIMSNIELSLDDIIARNQANKRGAMIGKNRGGNPGNRGAFKSRPNSSPATHPRFNPIVKEMNAHKSVRINISQLAPTVRTADLQELFANYGVQSASVNYGEVGQPLGTADIVLTKRDAHRVLNDFHGVSIDG</sequence>
<dbReference type="GO" id="GO:0003729">
    <property type="term" value="F:mRNA binding"/>
    <property type="evidence" value="ECO:0007669"/>
    <property type="project" value="TreeGrafter"/>
</dbReference>
<dbReference type="GO" id="GO:0006406">
    <property type="term" value="P:mRNA export from nucleus"/>
    <property type="evidence" value="ECO:0007669"/>
    <property type="project" value="TreeGrafter"/>
</dbReference>
<dbReference type="EMBL" id="BTSY01000004">
    <property type="protein sequence ID" value="GMT22509.1"/>
    <property type="molecule type" value="Genomic_DNA"/>
</dbReference>
<dbReference type="Proteomes" id="UP001432322">
    <property type="component" value="Unassembled WGS sequence"/>
</dbReference>
<dbReference type="GO" id="GO:0005634">
    <property type="term" value="C:nucleus"/>
    <property type="evidence" value="ECO:0007669"/>
    <property type="project" value="TreeGrafter"/>
</dbReference>
<dbReference type="PANTHER" id="PTHR19965">
    <property type="entry name" value="RNA AND EXPORT FACTOR BINDING PROTEIN"/>
    <property type="match status" value="1"/>
</dbReference>
<dbReference type="PANTHER" id="PTHR19965:SF82">
    <property type="entry name" value="THO COMPLEX SUBUNIT 4"/>
    <property type="match status" value="1"/>
</dbReference>
<feature type="non-terminal residue" evidence="3">
    <location>
        <position position="1"/>
    </location>
</feature>
<proteinExistence type="predicted"/>
<dbReference type="Gene3D" id="3.30.70.330">
    <property type="match status" value="1"/>
</dbReference>
<feature type="region of interest" description="Disordered" evidence="2">
    <location>
        <begin position="32"/>
        <end position="59"/>
    </location>
</feature>